<keyword evidence="1" id="KW-0732">Signal</keyword>
<dbReference type="GO" id="GO:0030288">
    <property type="term" value="C:outer membrane-bounded periplasmic space"/>
    <property type="evidence" value="ECO:0007669"/>
    <property type="project" value="TreeGrafter"/>
</dbReference>
<dbReference type="PANTHER" id="PTHR30006:SF2">
    <property type="entry name" value="ABC TRANSPORTER SUBSTRATE-BINDING PROTEIN"/>
    <property type="match status" value="1"/>
</dbReference>
<gene>
    <name evidence="2" type="ORF">UFOPK2282_00347</name>
</gene>
<evidence type="ECO:0000256" key="1">
    <source>
        <dbReference type="ARBA" id="ARBA00022729"/>
    </source>
</evidence>
<protein>
    <submittedName>
        <fullName evidence="2">Unannotated protein</fullName>
    </submittedName>
</protein>
<dbReference type="SUPFAM" id="SSF53850">
    <property type="entry name" value="Periplasmic binding protein-like II"/>
    <property type="match status" value="1"/>
</dbReference>
<dbReference type="PROSITE" id="PS51257">
    <property type="entry name" value="PROKAR_LIPOPROTEIN"/>
    <property type="match status" value="1"/>
</dbReference>
<dbReference type="Pfam" id="PF13343">
    <property type="entry name" value="SBP_bac_6"/>
    <property type="match status" value="1"/>
</dbReference>
<name>A0A6J6LBH0_9ZZZZ</name>
<dbReference type="GO" id="GO:0030976">
    <property type="term" value="F:thiamine pyrophosphate binding"/>
    <property type="evidence" value="ECO:0007669"/>
    <property type="project" value="TreeGrafter"/>
</dbReference>
<dbReference type="Gene3D" id="3.40.190.10">
    <property type="entry name" value="Periplasmic binding protein-like II"/>
    <property type="match status" value="2"/>
</dbReference>
<dbReference type="GO" id="GO:0030975">
    <property type="term" value="F:thiamine binding"/>
    <property type="evidence" value="ECO:0007669"/>
    <property type="project" value="InterPro"/>
</dbReference>
<dbReference type="EMBL" id="CAEZWR010000026">
    <property type="protein sequence ID" value="CAB4657859.1"/>
    <property type="molecule type" value="Genomic_DNA"/>
</dbReference>
<dbReference type="NCBIfam" id="TIGR01254">
    <property type="entry name" value="sfuA"/>
    <property type="match status" value="1"/>
</dbReference>
<dbReference type="InterPro" id="IPR005948">
    <property type="entry name" value="ThiB-like"/>
</dbReference>
<sequence length="352" mass="37257">MFSSVFKKIAVLSAASSLALLAACGSSQEQAGPAAVTLLTHDSFVVSEALVAQLKKETGITLKITTAGDAGAMLAGAVLAAGSPSADVMFGVDNTLLAKATNADVFSAYTSKNLDLVSPALKTDTGNGVVTPIDYGDVCINIDDAWFRKRNVAVPTSIDQLTQPAYKDLLVVQDPATSSPGLAFMLATQAKFGDQWLSYWKQLEANGVQVSGSWTDAYESAFSASGGTRPLVVSYATSPPAEIVYAANPKPKKPSTSVLTDGCYRQIEFAGVLRGTQNESAAQQVVDWLLSPAVQADLPLSMFVFPARANTPLPEVFTKFATKVPNPLQLPATVVDANLKTWLNQWDEVMNR</sequence>
<dbReference type="AlphaFoldDB" id="A0A6J6LBH0"/>
<accession>A0A6J6LBH0</accession>
<reference evidence="2" key="1">
    <citation type="submission" date="2020-05" db="EMBL/GenBank/DDBJ databases">
        <authorList>
            <person name="Chiriac C."/>
            <person name="Salcher M."/>
            <person name="Ghai R."/>
            <person name="Kavagutti S V."/>
        </authorList>
    </citation>
    <scope>NUCLEOTIDE SEQUENCE</scope>
</reference>
<dbReference type="GO" id="GO:0015888">
    <property type="term" value="P:thiamine transport"/>
    <property type="evidence" value="ECO:0007669"/>
    <property type="project" value="InterPro"/>
</dbReference>
<organism evidence="2">
    <name type="scientific">freshwater metagenome</name>
    <dbReference type="NCBI Taxonomy" id="449393"/>
    <lineage>
        <taxon>unclassified sequences</taxon>
        <taxon>metagenomes</taxon>
        <taxon>ecological metagenomes</taxon>
    </lineage>
</organism>
<proteinExistence type="predicted"/>
<dbReference type="PANTHER" id="PTHR30006">
    <property type="entry name" value="THIAMINE-BINDING PERIPLASMIC PROTEIN-RELATED"/>
    <property type="match status" value="1"/>
</dbReference>
<evidence type="ECO:0000313" key="2">
    <source>
        <dbReference type="EMBL" id="CAB4657859.1"/>
    </source>
</evidence>